<dbReference type="Gene3D" id="2.160.20.60">
    <property type="entry name" value="Glutamate synthase, alpha subunit, C-terminal domain"/>
    <property type="match status" value="1"/>
</dbReference>
<keyword evidence="3" id="KW-1185">Reference proteome</keyword>
<accession>A0A6A0AJH7</accession>
<feature type="non-terminal residue" evidence="2">
    <location>
        <position position="1"/>
    </location>
</feature>
<evidence type="ECO:0000313" key="3">
    <source>
        <dbReference type="Proteomes" id="UP000485058"/>
    </source>
</evidence>
<dbReference type="InterPro" id="IPR002489">
    <property type="entry name" value="Glu_synth_asu_C"/>
</dbReference>
<dbReference type="PANTHER" id="PTHR43100">
    <property type="entry name" value="GLUTAMATE SYNTHASE [NADPH] SMALL CHAIN"/>
    <property type="match status" value="1"/>
</dbReference>
<comment type="caution">
    <text evidence="2">The sequence shown here is derived from an EMBL/GenBank/DDBJ whole genome shotgun (WGS) entry which is preliminary data.</text>
</comment>
<dbReference type="Pfam" id="PF01493">
    <property type="entry name" value="GXGXG"/>
    <property type="match status" value="1"/>
</dbReference>
<evidence type="ECO:0000313" key="2">
    <source>
        <dbReference type="EMBL" id="GFH32946.1"/>
    </source>
</evidence>
<evidence type="ECO:0000259" key="1">
    <source>
        <dbReference type="Pfam" id="PF01493"/>
    </source>
</evidence>
<dbReference type="SUPFAM" id="SSF69336">
    <property type="entry name" value="Alpha subunit of glutamate synthase, C-terminal domain"/>
    <property type="match status" value="1"/>
</dbReference>
<dbReference type="EMBL" id="BLLF01007426">
    <property type="protein sequence ID" value="GFH32946.1"/>
    <property type="molecule type" value="Genomic_DNA"/>
</dbReference>
<sequence>VRNSMAEAVVEGTGDHCCEYMTGGTVVALGPVGRNVAAGMTGGLGYFLDEAGDFCDKVNTEIVAIQRVITPAGADHLKSLLHVEKTGSSKGRAVLEAWDQYLPMFWQLVPPAEKNTPEVNPAFERVAEKVEPAK</sequence>
<dbReference type="AlphaFoldDB" id="A0A6A0AJH7"/>
<reference evidence="2 3" key="1">
    <citation type="submission" date="2020-02" db="EMBL/GenBank/DDBJ databases">
        <title>Draft genome sequence of Haematococcus lacustris strain NIES-144.</title>
        <authorList>
            <person name="Morimoto D."/>
            <person name="Nakagawa S."/>
            <person name="Yoshida T."/>
            <person name="Sawayama S."/>
        </authorList>
    </citation>
    <scope>NUCLEOTIDE SEQUENCE [LARGE SCALE GENOMIC DNA]</scope>
    <source>
        <strain evidence="2 3">NIES-144</strain>
    </source>
</reference>
<dbReference type="GO" id="GO:0016491">
    <property type="term" value="F:oxidoreductase activity"/>
    <property type="evidence" value="ECO:0007669"/>
    <property type="project" value="InterPro"/>
</dbReference>
<dbReference type="Proteomes" id="UP000485058">
    <property type="component" value="Unassembled WGS sequence"/>
</dbReference>
<dbReference type="PANTHER" id="PTHR43100:SF2">
    <property type="entry name" value="BNAA03G19380D PROTEIN"/>
    <property type="match status" value="1"/>
</dbReference>
<protein>
    <submittedName>
        <fullName evidence="2">Glutamate synthetase</fullName>
    </submittedName>
</protein>
<dbReference type="InterPro" id="IPR051394">
    <property type="entry name" value="Glutamate_Synthase"/>
</dbReference>
<gene>
    <name evidence="2" type="ORF">HaLaN_32246</name>
</gene>
<name>A0A6A0AJH7_HAELA</name>
<feature type="domain" description="Glutamate synthase alpha subunit C-terminal" evidence="1">
    <location>
        <begin position="1"/>
        <end position="71"/>
    </location>
</feature>
<dbReference type="InterPro" id="IPR036485">
    <property type="entry name" value="Glu_synth_asu_C_sf"/>
</dbReference>
<organism evidence="2 3">
    <name type="scientific">Haematococcus lacustris</name>
    <name type="common">Green alga</name>
    <name type="synonym">Haematococcus pluvialis</name>
    <dbReference type="NCBI Taxonomy" id="44745"/>
    <lineage>
        <taxon>Eukaryota</taxon>
        <taxon>Viridiplantae</taxon>
        <taxon>Chlorophyta</taxon>
        <taxon>core chlorophytes</taxon>
        <taxon>Chlorophyceae</taxon>
        <taxon>CS clade</taxon>
        <taxon>Chlamydomonadales</taxon>
        <taxon>Haematococcaceae</taxon>
        <taxon>Haematococcus</taxon>
    </lineage>
</organism>
<feature type="non-terminal residue" evidence="2">
    <location>
        <position position="134"/>
    </location>
</feature>
<proteinExistence type="predicted"/>